<protein>
    <submittedName>
        <fullName evidence="2">Uncharacterized protein</fullName>
    </submittedName>
</protein>
<name>A0A8S1L6S0_PARPR</name>
<comment type="caution">
    <text evidence="2">The sequence shown here is derived from an EMBL/GenBank/DDBJ whole genome shotgun (WGS) entry which is preliminary data.</text>
</comment>
<organism evidence="2 3">
    <name type="scientific">Paramecium primaurelia</name>
    <dbReference type="NCBI Taxonomy" id="5886"/>
    <lineage>
        <taxon>Eukaryota</taxon>
        <taxon>Sar</taxon>
        <taxon>Alveolata</taxon>
        <taxon>Ciliophora</taxon>
        <taxon>Intramacronucleata</taxon>
        <taxon>Oligohymenophorea</taxon>
        <taxon>Peniculida</taxon>
        <taxon>Parameciidae</taxon>
        <taxon>Paramecium</taxon>
    </lineage>
</organism>
<dbReference type="OMA" id="TFIKFAF"/>
<evidence type="ECO:0000313" key="2">
    <source>
        <dbReference type="EMBL" id="CAD8061915.1"/>
    </source>
</evidence>
<dbReference type="EMBL" id="CAJJDM010000031">
    <property type="protein sequence ID" value="CAD8061915.1"/>
    <property type="molecule type" value="Genomic_DNA"/>
</dbReference>
<evidence type="ECO:0000256" key="1">
    <source>
        <dbReference type="SAM" id="Coils"/>
    </source>
</evidence>
<feature type="coiled-coil region" evidence="1">
    <location>
        <begin position="210"/>
        <end position="237"/>
    </location>
</feature>
<reference evidence="2" key="1">
    <citation type="submission" date="2021-01" db="EMBL/GenBank/DDBJ databases">
        <authorList>
            <consortium name="Genoscope - CEA"/>
            <person name="William W."/>
        </authorList>
    </citation>
    <scope>NUCLEOTIDE SEQUENCE</scope>
</reference>
<proteinExistence type="predicted"/>
<accession>A0A8S1L6S0</accession>
<gene>
    <name evidence="2" type="ORF">PPRIM_AZ9-3.1.T0320236</name>
</gene>
<dbReference type="Proteomes" id="UP000688137">
    <property type="component" value="Unassembled WGS sequence"/>
</dbReference>
<keyword evidence="1" id="KW-0175">Coiled coil</keyword>
<dbReference type="AlphaFoldDB" id="A0A8S1L6S0"/>
<keyword evidence="3" id="KW-1185">Reference proteome</keyword>
<sequence>MSQTIRRTKFRIKDVIDSNLNNQEQSAQKVIQTSYIKQNVDDFNSLKQTLEDRKLTFIKFAFQQQELIEDRNLGPVLSGLCRHQNVGSMSVSELIPKSQIHTYLLQAQQDRPKRVLKRFAHWEWDKDQGRDKNPMNYQFTQRNEAEIKSKLKKKDGEISLRRRILQKWQKHLPSLTGLDEFGKQFTMDHSSLKKPFSLSPTPKQESYHQITNWLQELEELKLDNERVKKKLERTLQSLHRT</sequence>
<evidence type="ECO:0000313" key="3">
    <source>
        <dbReference type="Proteomes" id="UP000688137"/>
    </source>
</evidence>